<keyword evidence="3" id="KW-1185">Reference proteome</keyword>
<evidence type="ECO:0000313" key="3">
    <source>
        <dbReference type="Proteomes" id="UP000652761"/>
    </source>
</evidence>
<gene>
    <name evidence="2" type="ORF">Taro_050874</name>
</gene>
<evidence type="ECO:0000256" key="1">
    <source>
        <dbReference type="SAM" id="Phobius"/>
    </source>
</evidence>
<dbReference type="EMBL" id="NMUH01007828">
    <property type="protein sequence ID" value="MQM17895.1"/>
    <property type="molecule type" value="Genomic_DNA"/>
</dbReference>
<evidence type="ECO:0008006" key="4">
    <source>
        <dbReference type="Google" id="ProtNLM"/>
    </source>
</evidence>
<keyword evidence="1" id="KW-0812">Transmembrane</keyword>
<organism evidence="2 3">
    <name type="scientific">Colocasia esculenta</name>
    <name type="common">Wild taro</name>
    <name type="synonym">Arum esculentum</name>
    <dbReference type="NCBI Taxonomy" id="4460"/>
    <lineage>
        <taxon>Eukaryota</taxon>
        <taxon>Viridiplantae</taxon>
        <taxon>Streptophyta</taxon>
        <taxon>Embryophyta</taxon>
        <taxon>Tracheophyta</taxon>
        <taxon>Spermatophyta</taxon>
        <taxon>Magnoliopsida</taxon>
        <taxon>Liliopsida</taxon>
        <taxon>Araceae</taxon>
        <taxon>Aroideae</taxon>
        <taxon>Colocasieae</taxon>
        <taxon>Colocasia</taxon>
    </lineage>
</organism>
<comment type="caution">
    <text evidence="2">The sequence shown here is derived from an EMBL/GenBank/DDBJ whole genome shotgun (WGS) entry which is preliminary data.</text>
</comment>
<proteinExistence type="predicted"/>
<feature type="transmembrane region" description="Helical" evidence="1">
    <location>
        <begin position="30"/>
        <end position="50"/>
    </location>
</feature>
<name>A0A843XF97_COLES</name>
<protein>
    <recommendedName>
        <fullName evidence="4">Transmembrane protein</fullName>
    </recommendedName>
</protein>
<dbReference type="OrthoDB" id="761598at2759"/>
<reference evidence="2" key="1">
    <citation type="submission" date="2017-07" db="EMBL/GenBank/DDBJ databases">
        <title>Taro Niue Genome Assembly and Annotation.</title>
        <authorList>
            <person name="Atibalentja N."/>
            <person name="Keating K."/>
            <person name="Fields C.J."/>
        </authorList>
    </citation>
    <scope>NUCLEOTIDE SEQUENCE</scope>
    <source>
        <strain evidence="2">Niue_2</strain>
        <tissue evidence="2">Leaf</tissue>
    </source>
</reference>
<dbReference type="AlphaFoldDB" id="A0A843XF97"/>
<keyword evidence="1" id="KW-1133">Transmembrane helix</keyword>
<dbReference type="Proteomes" id="UP000652761">
    <property type="component" value="Unassembled WGS sequence"/>
</dbReference>
<keyword evidence="1" id="KW-0472">Membrane</keyword>
<accession>A0A843XF97</accession>
<evidence type="ECO:0000313" key="2">
    <source>
        <dbReference type="EMBL" id="MQM17895.1"/>
    </source>
</evidence>
<sequence length="88" mass="10442">MRALEKPRQSIYLSVCLLSKTRRMEVISKYLLDITLVPVSLCVTAGYHAYVYRSFKAQRRRLTTVGVNQMRKKWLETVVERKDFLFNK</sequence>